<dbReference type="GO" id="GO:0042612">
    <property type="term" value="C:MHC class I protein complex"/>
    <property type="evidence" value="ECO:0007669"/>
    <property type="project" value="UniProtKB-KW"/>
</dbReference>
<dbReference type="Gene3D" id="3.30.500.10">
    <property type="entry name" value="MHC class I-like antigen recognition-like"/>
    <property type="match status" value="1"/>
</dbReference>
<evidence type="ECO:0000256" key="9">
    <source>
        <dbReference type="ARBA" id="ARBA00023180"/>
    </source>
</evidence>
<keyword evidence="4 10" id="KW-0732">Signal</keyword>
<evidence type="ECO:0000313" key="12">
    <source>
        <dbReference type="Proteomes" id="UP000695026"/>
    </source>
</evidence>
<evidence type="ECO:0000256" key="2">
    <source>
        <dbReference type="ARBA" id="ARBA00022451"/>
    </source>
</evidence>
<dbReference type="InterPro" id="IPR011162">
    <property type="entry name" value="MHC_I/II-like_Ag-recog"/>
</dbReference>
<dbReference type="Proteomes" id="UP000695026">
    <property type="component" value="Unplaced"/>
</dbReference>
<dbReference type="OrthoDB" id="8936120at2759"/>
<dbReference type="GeneID" id="107326738"/>
<evidence type="ECO:0000256" key="1">
    <source>
        <dbReference type="ARBA" id="ARBA00004479"/>
    </source>
</evidence>
<evidence type="ECO:0000256" key="6">
    <source>
        <dbReference type="ARBA" id="ARBA00022989"/>
    </source>
</evidence>
<evidence type="ECO:0000256" key="8">
    <source>
        <dbReference type="ARBA" id="ARBA00023157"/>
    </source>
</evidence>
<dbReference type="AlphaFoldDB" id="A0A9F3QUY8"/>
<protein>
    <submittedName>
        <fullName evidence="13">DLA class I histocompatibility antigen, A9/A9 alpha chain-like</fullName>
    </submittedName>
</protein>
<dbReference type="RefSeq" id="XP_015746804.1">
    <property type="nucleotide sequence ID" value="XM_015891318.2"/>
</dbReference>
<dbReference type="InterPro" id="IPR011161">
    <property type="entry name" value="MHC_I-like_Ag-recog"/>
</dbReference>
<keyword evidence="5" id="KW-0391">Immunity</keyword>
<keyword evidence="8" id="KW-1015">Disulfide bond</keyword>
<dbReference type="GO" id="GO:0006955">
    <property type="term" value="P:immune response"/>
    <property type="evidence" value="ECO:0007669"/>
    <property type="project" value="TreeGrafter"/>
</dbReference>
<keyword evidence="6" id="KW-1133">Transmembrane helix</keyword>
<dbReference type="InterPro" id="IPR050208">
    <property type="entry name" value="MHC_class-I_related"/>
</dbReference>
<feature type="signal peptide" evidence="10">
    <location>
        <begin position="1"/>
        <end position="24"/>
    </location>
</feature>
<gene>
    <name evidence="13" type="primary">LOC107326738</name>
</gene>
<dbReference type="SUPFAM" id="SSF54452">
    <property type="entry name" value="MHC antigen-recognition domain"/>
    <property type="match status" value="1"/>
</dbReference>
<evidence type="ECO:0000256" key="5">
    <source>
        <dbReference type="ARBA" id="ARBA00022859"/>
    </source>
</evidence>
<dbReference type="PANTHER" id="PTHR16675">
    <property type="entry name" value="MHC CLASS I-RELATED"/>
    <property type="match status" value="1"/>
</dbReference>
<comment type="subcellular location">
    <subcellularLocation>
        <location evidence="1">Membrane</location>
        <topology evidence="1">Single-pass type I membrane protein</topology>
    </subcellularLocation>
</comment>
<keyword evidence="7" id="KW-0472">Membrane</keyword>
<keyword evidence="12" id="KW-1185">Reference proteome</keyword>
<dbReference type="GO" id="GO:0005615">
    <property type="term" value="C:extracellular space"/>
    <property type="evidence" value="ECO:0007669"/>
    <property type="project" value="TreeGrafter"/>
</dbReference>
<keyword evidence="9" id="KW-0325">Glycoprotein</keyword>
<evidence type="ECO:0000256" key="4">
    <source>
        <dbReference type="ARBA" id="ARBA00022729"/>
    </source>
</evidence>
<organism evidence="12 13">
    <name type="scientific">Python bivittatus</name>
    <name type="common">Burmese python</name>
    <name type="synonym">Python molurus bivittatus</name>
    <dbReference type="NCBI Taxonomy" id="176946"/>
    <lineage>
        <taxon>Eukaryota</taxon>
        <taxon>Metazoa</taxon>
        <taxon>Chordata</taxon>
        <taxon>Craniata</taxon>
        <taxon>Vertebrata</taxon>
        <taxon>Euteleostomi</taxon>
        <taxon>Lepidosauria</taxon>
        <taxon>Squamata</taxon>
        <taxon>Bifurcata</taxon>
        <taxon>Unidentata</taxon>
        <taxon>Episquamata</taxon>
        <taxon>Toxicofera</taxon>
        <taxon>Serpentes</taxon>
        <taxon>Henophidia</taxon>
        <taxon>Pythonidae</taxon>
        <taxon>Python</taxon>
    </lineage>
</organism>
<reference evidence="13" key="1">
    <citation type="submission" date="2025-08" db="UniProtKB">
        <authorList>
            <consortium name="RefSeq"/>
        </authorList>
    </citation>
    <scope>IDENTIFICATION</scope>
    <source>
        <tissue evidence="13">Liver</tissue>
    </source>
</reference>
<proteinExistence type="predicted"/>
<evidence type="ECO:0000256" key="3">
    <source>
        <dbReference type="ARBA" id="ARBA00022692"/>
    </source>
</evidence>
<dbReference type="KEGG" id="pbi:107326738"/>
<dbReference type="GO" id="GO:0009897">
    <property type="term" value="C:external side of plasma membrane"/>
    <property type="evidence" value="ECO:0007669"/>
    <property type="project" value="TreeGrafter"/>
</dbReference>
<accession>A0A9F3QUY8</accession>
<keyword evidence="3" id="KW-0812">Transmembrane</keyword>
<evidence type="ECO:0000256" key="10">
    <source>
        <dbReference type="SAM" id="SignalP"/>
    </source>
</evidence>
<dbReference type="GO" id="GO:0002474">
    <property type="term" value="P:antigen processing and presentation of peptide antigen via MHC class I"/>
    <property type="evidence" value="ECO:0007669"/>
    <property type="project" value="UniProtKB-KW"/>
</dbReference>
<name>A0A9F3QUY8_PYTBI</name>
<evidence type="ECO:0000259" key="11">
    <source>
        <dbReference type="Pfam" id="PF00129"/>
    </source>
</evidence>
<evidence type="ECO:0000256" key="7">
    <source>
        <dbReference type="ARBA" id="ARBA00023136"/>
    </source>
</evidence>
<dbReference type="InterPro" id="IPR037055">
    <property type="entry name" value="MHC_I-like_Ag-recog_sf"/>
</dbReference>
<feature type="chain" id="PRO_5039946355" evidence="10">
    <location>
        <begin position="25"/>
        <end position="160"/>
    </location>
</feature>
<feature type="domain" description="MHC class I-like antigen recognition-like" evidence="11">
    <location>
        <begin position="28"/>
        <end position="117"/>
    </location>
</feature>
<sequence length="160" mass="17946">MGLPVARLVLLSAAAALLLRGGSAGFSSHSLHIFYTLVLSSSQDKSQYIVVGYVDDQIAARFDPSTRRMLPQVAWLDKLQKEDPHFWDLTSQRVRTTERRFKSDLAILHSYYNSSRESNLPSKQKQPPNLVLSTWGLLKPPARCSSCQKIFKSHMTLGLG</sequence>
<dbReference type="PANTHER" id="PTHR16675:SF242">
    <property type="entry name" value="MAJOR HISTOCOMPATIBILITY COMPLEX CLASS I-RELATED GENE PROTEIN"/>
    <property type="match status" value="1"/>
</dbReference>
<evidence type="ECO:0000313" key="13">
    <source>
        <dbReference type="RefSeq" id="XP_015746804.1"/>
    </source>
</evidence>
<keyword evidence="2" id="KW-0490">MHC I</keyword>
<dbReference type="Pfam" id="PF00129">
    <property type="entry name" value="MHC_I"/>
    <property type="match status" value="1"/>
</dbReference>